<name>A0A0L6JS44_9FIRM</name>
<organism evidence="2 3">
    <name type="scientific">Pseudobacteroides cellulosolvens ATCC 35603 = DSM 2933</name>
    <dbReference type="NCBI Taxonomy" id="398512"/>
    <lineage>
        <taxon>Bacteria</taxon>
        <taxon>Bacillati</taxon>
        <taxon>Bacillota</taxon>
        <taxon>Clostridia</taxon>
        <taxon>Eubacteriales</taxon>
        <taxon>Oscillospiraceae</taxon>
        <taxon>Pseudobacteroides</taxon>
    </lineage>
</organism>
<gene>
    <name evidence="2" type="ORF">Bccel_3471</name>
</gene>
<keyword evidence="1" id="KW-0472">Membrane</keyword>
<dbReference type="EMBL" id="LGTC01000001">
    <property type="protein sequence ID" value="KNY28197.1"/>
    <property type="molecule type" value="Genomic_DNA"/>
</dbReference>
<keyword evidence="1" id="KW-1133">Transmembrane helix</keyword>
<sequence length="45" mass="5283">MWDIIDIIMPRVPSIFSIFTFCLEVMIILVGVGFMLSYLVNKFIR</sequence>
<dbReference type="Proteomes" id="UP000036923">
    <property type="component" value="Unassembled WGS sequence"/>
</dbReference>
<dbReference type="AlphaFoldDB" id="A0A0L6JS44"/>
<evidence type="ECO:0000313" key="2">
    <source>
        <dbReference type="EMBL" id="KNY28197.1"/>
    </source>
</evidence>
<keyword evidence="3" id="KW-1185">Reference proteome</keyword>
<keyword evidence="1" id="KW-0812">Transmembrane</keyword>
<feature type="transmembrane region" description="Helical" evidence="1">
    <location>
        <begin position="15"/>
        <end position="40"/>
    </location>
</feature>
<protein>
    <submittedName>
        <fullName evidence="2">Uncharacterized protein</fullName>
    </submittedName>
</protein>
<comment type="caution">
    <text evidence="2">The sequence shown here is derived from an EMBL/GenBank/DDBJ whole genome shotgun (WGS) entry which is preliminary data.</text>
</comment>
<proteinExistence type="predicted"/>
<evidence type="ECO:0000256" key="1">
    <source>
        <dbReference type="SAM" id="Phobius"/>
    </source>
</evidence>
<evidence type="ECO:0000313" key="3">
    <source>
        <dbReference type="Proteomes" id="UP000036923"/>
    </source>
</evidence>
<reference evidence="3" key="1">
    <citation type="submission" date="2015-07" db="EMBL/GenBank/DDBJ databases">
        <title>Near-Complete Genome Sequence of the Cellulolytic Bacterium Bacteroides (Pseudobacteroides) cellulosolvens ATCC 35603.</title>
        <authorList>
            <person name="Dassa B."/>
            <person name="Utturkar S.M."/>
            <person name="Klingeman D.M."/>
            <person name="Hurt R.A."/>
            <person name="Keller M."/>
            <person name="Xu J."/>
            <person name="Reddy Y.H.K."/>
            <person name="Borovok I."/>
            <person name="Grinberg I.R."/>
            <person name="Lamed R."/>
            <person name="Zhivin O."/>
            <person name="Bayer E.A."/>
            <person name="Brown S.D."/>
        </authorList>
    </citation>
    <scope>NUCLEOTIDE SEQUENCE [LARGE SCALE GENOMIC DNA]</scope>
    <source>
        <strain evidence="3">DSM 2933</strain>
    </source>
</reference>
<accession>A0A0L6JS44</accession>